<evidence type="ECO:0000256" key="4">
    <source>
        <dbReference type="ARBA" id="ARBA00022825"/>
    </source>
</evidence>
<comment type="similarity">
    <text evidence="1">Belongs to the peptidase S9A family.</text>
</comment>
<dbReference type="Pfam" id="PF02897">
    <property type="entry name" value="Peptidase_S9_N"/>
    <property type="match status" value="1"/>
</dbReference>
<dbReference type="PANTHER" id="PTHR11757">
    <property type="entry name" value="PROTEASE FAMILY S9A OLIGOPEPTIDASE"/>
    <property type="match status" value="1"/>
</dbReference>
<dbReference type="PANTHER" id="PTHR11757:SF19">
    <property type="entry name" value="PROLYL ENDOPEPTIDASE-LIKE"/>
    <property type="match status" value="1"/>
</dbReference>
<dbReference type="GO" id="GO:0004252">
    <property type="term" value="F:serine-type endopeptidase activity"/>
    <property type="evidence" value="ECO:0007669"/>
    <property type="project" value="UniProtKB-EC"/>
</dbReference>
<evidence type="ECO:0000259" key="6">
    <source>
        <dbReference type="Pfam" id="PF02897"/>
    </source>
</evidence>
<dbReference type="InterPro" id="IPR051543">
    <property type="entry name" value="Serine_Peptidase_S9A"/>
</dbReference>
<gene>
    <name evidence="7" type="ORF">CJ203_03270</name>
</gene>
<keyword evidence="8" id="KW-1185">Reference proteome</keyword>
<dbReference type="InterPro" id="IPR029058">
    <property type="entry name" value="AB_hydrolase_fold"/>
</dbReference>
<reference evidence="7 8" key="1">
    <citation type="submission" date="2017-09" db="EMBL/GenBank/DDBJ databases">
        <title>Bacterial strain isolated from the female urinary microbiota.</title>
        <authorList>
            <person name="Thomas-White K."/>
            <person name="Kumar N."/>
            <person name="Forster S."/>
            <person name="Putonti C."/>
            <person name="Lawley T."/>
            <person name="Wolfe A.J."/>
        </authorList>
    </citation>
    <scope>NUCLEOTIDE SEQUENCE [LARGE SCALE GENOMIC DNA]</scope>
    <source>
        <strain evidence="7 8">UMB0792</strain>
    </source>
</reference>
<evidence type="ECO:0000256" key="1">
    <source>
        <dbReference type="ARBA" id="ARBA00005228"/>
    </source>
</evidence>
<feature type="domain" description="Peptidase S9 prolyl oligopeptidase catalytic" evidence="5">
    <location>
        <begin position="488"/>
        <end position="702"/>
    </location>
</feature>
<dbReference type="Proteomes" id="UP000235836">
    <property type="component" value="Unassembled WGS sequence"/>
</dbReference>
<dbReference type="PRINTS" id="PR00862">
    <property type="entry name" value="PROLIGOPTASE"/>
</dbReference>
<accession>A0A2N6T6U2</accession>
<organism evidence="7 8">
    <name type="scientific">Corynebacterium tuscaniense</name>
    <dbReference type="NCBI Taxonomy" id="302449"/>
    <lineage>
        <taxon>Bacteria</taxon>
        <taxon>Bacillati</taxon>
        <taxon>Actinomycetota</taxon>
        <taxon>Actinomycetes</taxon>
        <taxon>Mycobacteriales</taxon>
        <taxon>Corynebacteriaceae</taxon>
        <taxon>Corynebacterium</taxon>
    </lineage>
</organism>
<name>A0A2N6T6U2_9CORY</name>
<dbReference type="GO" id="GO:0006508">
    <property type="term" value="P:proteolysis"/>
    <property type="evidence" value="ECO:0007669"/>
    <property type="project" value="UniProtKB-KW"/>
</dbReference>
<dbReference type="InterPro" id="IPR002470">
    <property type="entry name" value="Peptidase_S9A"/>
</dbReference>
<dbReference type="SUPFAM" id="SSF50993">
    <property type="entry name" value="Peptidase/esterase 'gauge' domain"/>
    <property type="match status" value="1"/>
</dbReference>
<dbReference type="InterPro" id="IPR023302">
    <property type="entry name" value="Pept_S9A_N"/>
</dbReference>
<dbReference type="RefSeq" id="WP_102723527.1">
    <property type="nucleotide sequence ID" value="NZ_PNHG01000003.1"/>
</dbReference>
<dbReference type="InterPro" id="IPR001375">
    <property type="entry name" value="Peptidase_S9_cat"/>
</dbReference>
<dbReference type="Pfam" id="PF00326">
    <property type="entry name" value="Peptidase_S9"/>
    <property type="match status" value="1"/>
</dbReference>
<protein>
    <submittedName>
        <fullName evidence="7">Oligopeptidase B</fullName>
        <ecNumber evidence="7">3.4.21.83</ecNumber>
    </submittedName>
</protein>
<evidence type="ECO:0000256" key="3">
    <source>
        <dbReference type="ARBA" id="ARBA00022801"/>
    </source>
</evidence>
<evidence type="ECO:0000256" key="2">
    <source>
        <dbReference type="ARBA" id="ARBA00022670"/>
    </source>
</evidence>
<dbReference type="Gene3D" id="2.130.10.120">
    <property type="entry name" value="Prolyl oligopeptidase, N-terminal domain"/>
    <property type="match status" value="1"/>
</dbReference>
<keyword evidence="2" id="KW-0645">Protease</keyword>
<dbReference type="EMBL" id="PNHG01000003">
    <property type="protein sequence ID" value="PMC65043.1"/>
    <property type="molecule type" value="Genomic_DNA"/>
</dbReference>
<sequence>MTDTPTPPSAPKHPITRSFHGRDFVDDYEWLRDKESPETLAYLEAENAYTKQCTAHLDGLTEQIYTEIKARVKETDMSVPVRQGDWWYYSRTEEGKNYGISCRVPVAEGGDPWMPPTLPEDGSGLPGEQILLDLNELAEGHDFFAVGASSVSTSGRYLAFSTDTAGDERFDLKIKDLETGELLPDTIPGIFYGATWAGENYLFYIRVDEAWRPHQIWRHKVGTPASEDVLVYEEADEKFGVGIAADRSESYLLILSSSSLTTEYRVLPLSDPEGDFEVLWPRESGVEYHVDYAAVAGEEYWIVTHNACGVNSGVGTTRVGNLVSLCELRELIPHSDEVRIEGVDTYRDFAFVAYRRGGIGRLAVADLRHGFGEFRELDFDEELYTASLAGNPEWDAPVVRLSYTSFTQPAQVLNYRVDSGEFTLLKEQEVRGGYNAADYVATRMWATAADGTRVPMSVVRRADLDMTRPNPTLLYGYGSYEASTDPGFSVARLSLLDRGMVWVCAHVRGGGEMGRLWYDNGKMLAKKNTFTDFVACADSLIDEGLTTPSMLVAEGGSAGGLLMGAVANLAPEKFAGIQAIVPFVDPLTSILKPELPLTVGEWEEWGDPYHDPEVYDYMAGYAPYENVEAKNYPNILAVTSINDTRVLYVEPAKWIAKLRATATGGQFLLKTEMAAGHGGVSGRYAKWKQTAFEYAWTLNTAGAVK</sequence>
<evidence type="ECO:0000313" key="7">
    <source>
        <dbReference type="EMBL" id="PMC65043.1"/>
    </source>
</evidence>
<feature type="domain" description="Peptidase S9A N-terminal" evidence="6">
    <location>
        <begin position="9"/>
        <end position="428"/>
    </location>
</feature>
<dbReference type="EC" id="3.4.21.83" evidence="7"/>
<evidence type="ECO:0000313" key="8">
    <source>
        <dbReference type="Proteomes" id="UP000235836"/>
    </source>
</evidence>
<evidence type="ECO:0000259" key="5">
    <source>
        <dbReference type="Pfam" id="PF00326"/>
    </source>
</evidence>
<comment type="caution">
    <text evidence="7">The sequence shown here is derived from an EMBL/GenBank/DDBJ whole genome shotgun (WGS) entry which is preliminary data.</text>
</comment>
<keyword evidence="4" id="KW-0720">Serine protease</keyword>
<dbReference type="Gene3D" id="3.40.50.1820">
    <property type="entry name" value="alpha/beta hydrolase"/>
    <property type="match status" value="1"/>
</dbReference>
<dbReference type="SUPFAM" id="SSF53474">
    <property type="entry name" value="alpha/beta-Hydrolases"/>
    <property type="match status" value="1"/>
</dbReference>
<keyword evidence="3 7" id="KW-0378">Hydrolase</keyword>
<proteinExistence type="inferred from homology"/>
<dbReference type="AlphaFoldDB" id="A0A2N6T6U2"/>